<organism evidence="2 3">
    <name type="scientific">Adonisia turfae CCMR0082</name>
    <dbReference type="NCBI Taxonomy" id="2304604"/>
    <lineage>
        <taxon>Bacteria</taxon>
        <taxon>Bacillati</taxon>
        <taxon>Cyanobacteriota</taxon>
        <taxon>Adonisia</taxon>
        <taxon>Adonisia turfae</taxon>
    </lineage>
</organism>
<evidence type="ECO:0000313" key="2">
    <source>
        <dbReference type="EMBL" id="NEZ65605.1"/>
    </source>
</evidence>
<gene>
    <name evidence="2" type="ORF">D0962_23085</name>
</gene>
<feature type="region of interest" description="Disordered" evidence="1">
    <location>
        <begin position="64"/>
        <end position="89"/>
    </location>
</feature>
<accession>A0A6M0SAS3</accession>
<reference evidence="2 3" key="1">
    <citation type="journal article" date="2020" name="Microb. Ecol.">
        <title>Ecogenomics of the Marine Benthic Filamentous Cyanobacterium Adonisia.</title>
        <authorList>
            <person name="Walter J.M."/>
            <person name="Coutinho F.H."/>
            <person name="Leomil L."/>
            <person name="Hargreaves P.I."/>
            <person name="Campeao M.E."/>
            <person name="Vieira V.V."/>
            <person name="Silva B.S."/>
            <person name="Fistarol G.O."/>
            <person name="Salomon P.S."/>
            <person name="Sawabe T."/>
            <person name="Mino S."/>
            <person name="Hosokawa M."/>
            <person name="Miyashita H."/>
            <person name="Maruyama F."/>
            <person name="van Verk M.C."/>
            <person name="Dutilh B.E."/>
            <person name="Thompson C.C."/>
            <person name="Thompson F.L."/>
        </authorList>
    </citation>
    <scope>NUCLEOTIDE SEQUENCE [LARGE SCALE GENOMIC DNA]</scope>
    <source>
        <strain evidence="2 3">CCMR0082</strain>
    </source>
</reference>
<evidence type="ECO:0000313" key="3">
    <source>
        <dbReference type="Proteomes" id="UP000473574"/>
    </source>
</evidence>
<proteinExistence type="predicted"/>
<dbReference type="AlphaFoldDB" id="A0A6M0SAS3"/>
<sequence length="89" mass="9710">MKNKATVKIDESLNAQCLRIARESNHGSLRAVVASLLTAYAKSPIEFMQVASSIIADIPYRGGGNRRESELDVSPGNPFSGLYKNLNEE</sequence>
<comment type="caution">
    <text evidence="2">The sequence shown here is derived from an EMBL/GenBank/DDBJ whole genome shotgun (WGS) entry which is preliminary data.</text>
</comment>
<dbReference type="EMBL" id="QZCE01000002">
    <property type="protein sequence ID" value="NEZ65605.1"/>
    <property type="molecule type" value="Genomic_DNA"/>
</dbReference>
<name>A0A6M0SAS3_9CYAN</name>
<protein>
    <submittedName>
        <fullName evidence="2">Uncharacterized protein</fullName>
    </submittedName>
</protein>
<evidence type="ECO:0000256" key="1">
    <source>
        <dbReference type="SAM" id="MobiDB-lite"/>
    </source>
</evidence>
<dbReference type="RefSeq" id="WP_163666827.1">
    <property type="nucleotide sequence ID" value="NZ_QZCE01000002.1"/>
</dbReference>
<dbReference type="Proteomes" id="UP000473574">
    <property type="component" value="Unassembled WGS sequence"/>
</dbReference>